<dbReference type="GO" id="GO:0008360">
    <property type="term" value="P:regulation of cell shape"/>
    <property type="evidence" value="ECO:0007669"/>
    <property type="project" value="UniProtKB-KW"/>
</dbReference>
<dbReference type="GO" id="GO:0005886">
    <property type="term" value="C:plasma membrane"/>
    <property type="evidence" value="ECO:0007669"/>
    <property type="project" value="UniProtKB-SubCell"/>
</dbReference>
<comment type="subcellular location">
    <subcellularLocation>
        <location evidence="1">Cell membrane</location>
        <topology evidence="1">Multi-pass membrane protein</topology>
    </subcellularLocation>
</comment>
<evidence type="ECO:0000256" key="1">
    <source>
        <dbReference type="HAMAP-Rule" id="MF_02077"/>
    </source>
</evidence>
<feature type="transmembrane region" description="Helical" evidence="1">
    <location>
        <begin position="156"/>
        <end position="181"/>
    </location>
</feature>
<proteinExistence type="inferred from homology"/>
<organism evidence="2">
    <name type="scientific">Desulfitobacterium hafniense</name>
    <name type="common">Desulfitobacterium frappieri</name>
    <dbReference type="NCBI Taxonomy" id="49338"/>
    <lineage>
        <taxon>Bacteria</taxon>
        <taxon>Bacillati</taxon>
        <taxon>Bacillota</taxon>
        <taxon>Clostridia</taxon>
        <taxon>Eubacteriales</taxon>
        <taxon>Desulfitobacteriaceae</taxon>
        <taxon>Desulfitobacterium</taxon>
    </lineage>
</organism>
<dbReference type="Pfam" id="PF10997">
    <property type="entry name" value="Amj"/>
    <property type="match status" value="1"/>
</dbReference>
<keyword evidence="1" id="KW-1133">Transmembrane helix</keyword>
<dbReference type="RefSeq" id="WP_011461235.1">
    <property type="nucleotide sequence ID" value="NZ_JAYFNZ010000042.1"/>
</dbReference>
<sequence length="263" mass="28639">MPFSLGELLVVTLIIHMIDTFAYAVRLNSVKTGQFALSVTLFNLFYLISLVAHTIQAPLIGSLIDSSLSQSIDPLPQLRRLILAATAGTFAGILFMPTFLQFFHRAVFNLERAGSVPAIVREAVKIRSPGRLLHYFTLPSKKMVRNLPFQKIPKELIALNALVTGIYTVGGMSAYYAAILVPEGHRLAAAASAGFLNTSANIIFMLFVDPKSSIITDQALRGNRPYADVKALVVFLMSAKLLGTFLGQLLLVPLAQAIAAFYL</sequence>
<name>A0A098B4J9_DESHA</name>
<keyword evidence="1" id="KW-0573">Peptidoglycan synthesis</keyword>
<keyword evidence="1" id="KW-0812">Transmembrane</keyword>
<dbReference type="HAMAP" id="MF_02077">
    <property type="entry name" value="Amj_flippase"/>
    <property type="match status" value="1"/>
</dbReference>
<feature type="transmembrane region" description="Helical" evidence="1">
    <location>
        <begin position="37"/>
        <end position="61"/>
    </location>
</feature>
<dbReference type="GO" id="GO:0015648">
    <property type="term" value="F:lipid-linked peptidoglycan transporter activity"/>
    <property type="evidence" value="ECO:0007669"/>
    <property type="project" value="UniProtKB-UniRule"/>
</dbReference>
<dbReference type="EMBL" id="LK996017">
    <property type="protein sequence ID" value="CDX03764.1"/>
    <property type="molecule type" value="Genomic_DNA"/>
</dbReference>
<keyword evidence="1" id="KW-1003">Cell membrane</keyword>
<dbReference type="UniPathway" id="UPA00219"/>
<dbReference type="GO" id="GO:0009252">
    <property type="term" value="P:peptidoglycan biosynthetic process"/>
    <property type="evidence" value="ECO:0007669"/>
    <property type="project" value="UniProtKB-UniRule"/>
</dbReference>
<protein>
    <recommendedName>
        <fullName evidence="1">Lipid II flippase Amj</fullName>
    </recommendedName>
</protein>
<feature type="transmembrane region" description="Helical" evidence="1">
    <location>
        <begin position="81"/>
        <end position="103"/>
    </location>
</feature>
<keyword evidence="1" id="KW-0472">Membrane</keyword>
<evidence type="ECO:0000313" key="2">
    <source>
        <dbReference type="EMBL" id="CDX03764.1"/>
    </source>
</evidence>
<reference evidence="2" key="1">
    <citation type="submission" date="2014-07" db="EMBL/GenBank/DDBJ databases">
        <authorList>
            <person name="Hornung V.Bastian."/>
        </authorList>
    </citation>
    <scope>NUCLEOTIDE SEQUENCE</scope>
    <source>
        <strain evidence="2">PCE-S</strain>
    </source>
</reference>
<keyword evidence="1" id="KW-0813">Transport</keyword>
<dbReference type="AlphaFoldDB" id="A0A098B4J9"/>
<keyword evidence="1" id="KW-0961">Cell wall biogenesis/degradation</keyword>
<comment type="similarity">
    <text evidence="1">Belongs to the Amj family.</text>
</comment>
<feature type="transmembrane region" description="Helical" evidence="1">
    <location>
        <begin position="229"/>
        <end position="262"/>
    </location>
</feature>
<keyword evidence="1" id="KW-0133">Cell shape</keyword>
<dbReference type="PATRIC" id="fig|49338.4.peg.4169"/>
<comment type="pathway">
    <text evidence="1">Cell wall biogenesis; peptidoglycan biosynthesis.</text>
</comment>
<gene>
    <name evidence="1" type="primary">amj</name>
    <name evidence="2" type="ORF">DPCES_3878</name>
</gene>
<dbReference type="OMA" id="MSAYYAT"/>
<accession>A0A098B4J9</accession>
<comment type="function">
    <text evidence="1">Involved in peptidoglycan biosynthesis. Transports lipid-linked peptidoglycan precursors from the inner to the outer leaflet of the cytoplasmic membrane.</text>
</comment>
<feature type="transmembrane region" description="Helical" evidence="1">
    <location>
        <begin position="6"/>
        <end position="25"/>
    </location>
</feature>
<dbReference type="GO" id="GO:0071555">
    <property type="term" value="P:cell wall organization"/>
    <property type="evidence" value="ECO:0007669"/>
    <property type="project" value="UniProtKB-KW"/>
</dbReference>
<feature type="transmembrane region" description="Helical" evidence="1">
    <location>
        <begin position="187"/>
        <end position="208"/>
    </location>
</feature>
<dbReference type="InterPro" id="IPR021260">
    <property type="entry name" value="Amj"/>
</dbReference>